<dbReference type="PANTHER" id="PTHR42703:SF1">
    <property type="entry name" value="NA(+)_H(+) ANTIPORTER SUBUNIT D1"/>
    <property type="match status" value="1"/>
</dbReference>
<feature type="transmembrane region" description="Helical" evidence="8">
    <location>
        <begin position="269"/>
        <end position="290"/>
    </location>
</feature>
<feature type="transmembrane region" description="Helical" evidence="8">
    <location>
        <begin position="240"/>
        <end position="263"/>
    </location>
</feature>
<accession>A0ABV6PDM3</accession>
<dbReference type="InterPro" id="IPR001750">
    <property type="entry name" value="ND/Mrp_TM"/>
</dbReference>
<protein>
    <submittedName>
        <fullName evidence="10">Monovalent cation/H+ antiporter subunit D family protein</fullName>
    </submittedName>
</protein>
<feature type="transmembrane region" description="Helical" evidence="8">
    <location>
        <begin position="325"/>
        <end position="345"/>
    </location>
</feature>
<feature type="transmembrane region" description="Helical" evidence="8">
    <location>
        <begin position="108"/>
        <end position="126"/>
    </location>
</feature>
<feature type="transmembrane region" description="Helical" evidence="8">
    <location>
        <begin position="366"/>
        <end position="384"/>
    </location>
</feature>
<evidence type="ECO:0000256" key="2">
    <source>
        <dbReference type="ARBA" id="ARBA00005346"/>
    </source>
</evidence>
<feature type="transmembrane region" description="Helical" evidence="8">
    <location>
        <begin position="445"/>
        <end position="467"/>
    </location>
</feature>
<feature type="transmembrane region" description="Helical" evidence="8">
    <location>
        <begin position="404"/>
        <end position="425"/>
    </location>
</feature>
<proteinExistence type="inferred from homology"/>
<evidence type="ECO:0000256" key="8">
    <source>
        <dbReference type="SAM" id="Phobius"/>
    </source>
</evidence>
<comment type="similarity">
    <text evidence="2">Belongs to the CPA3 antiporters (TC 2.A.63) subunit D family.</text>
</comment>
<feature type="transmembrane region" description="Helical" evidence="8">
    <location>
        <begin position="132"/>
        <end position="151"/>
    </location>
</feature>
<evidence type="ECO:0000256" key="5">
    <source>
        <dbReference type="ARBA" id="ARBA00022989"/>
    </source>
</evidence>
<comment type="subcellular location">
    <subcellularLocation>
        <location evidence="1">Cell membrane</location>
        <topology evidence="1">Multi-pass membrane protein</topology>
    </subcellularLocation>
    <subcellularLocation>
        <location evidence="7">Membrane</location>
        <topology evidence="7">Multi-pass membrane protein</topology>
    </subcellularLocation>
</comment>
<feature type="transmembrane region" description="Helical" evidence="8">
    <location>
        <begin position="297"/>
        <end position="319"/>
    </location>
</feature>
<keyword evidence="6 8" id="KW-0472">Membrane</keyword>
<comment type="caution">
    <text evidence="10">The sequence shown here is derived from an EMBL/GenBank/DDBJ whole genome shotgun (WGS) entry which is preliminary data.</text>
</comment>
<name>A0ABV6PDM3_9MICC</name>
<feature type="transmembrane region" description="Helical" evidence="8">
    <location>
        <begin position="84"/>
        <end position="101"/>
    </location>
</feature>
<dbReference type="RefSeq" id="WP_377460543.1">
    <property type="nucleotide sequence ID" value="NZ_JBHLUB010000032.1"/>
</dbReference>
<evidence type="ECO:0000313" key="11">
    <source>
        <dbReference type="Proteomes" id="UP001589862"/>
    </source>
</evidence>
<evidence type="ECO:0000256" key="4">
    <source>
        <dbReference type="ARBA" id="ARBA00022692"/>
    </source>
</evidence>
<sequence>MSLETLSAALLALPGLPLLLAALSVVTRNKILDRTLLLIWPVCQFVAAAYLLIRQQEQPVLGHNTGGFEGGVAIAVAADPTTSILLMVTAVATFAAVWFMTATQETQYRFAAALIFMLVGGVNGALITADLFNLFVFIEVMLLPSYALIAITGGFKRLGIGRMFVIVNLVTSTILVMGVGLVYGVAGTVNLASLAGTTGSDPVLAAALGVVLLALSIKAGAVPVHGWLPSSYPGTSAGMMALFSGLHTKVGVYAVMRVYFVAFDTPAQWQWVLTVVVLATMFFGSMLSLGQSTGRGVLSYQMVSGVGHILLATVIFTAAAVSAGLFYLVHHIITMGALLLIFGAIEQHYGPMRLNRFSGFMQQEPLVAFLAAFGLLSLAGLPPTSGLWGKLNLMFAAAGSGMSALLITVILAASLVTLLALMRLYKDVFYGDQAERYLSTPSNQIPFRVVAPGAFLILVSVAMFVLAGPIQELTDTAGEVFVDRAQYQQSILETP</sequence>
<evidence type="ECO:0000256" key="3">
    <source>
        <dbReference type="ARBA" id="ARBA00022475"/>
    </source>
</evidence>
<feature type="transmembrane region" description="Helical" evidence="8">
    <location>
        <begin position="163"/>
        <end position="183"/>
    </location>
</feature>
<evidence type="ECO:0000256" key="7">
    <source>
        <dbReference type="RuleBase" id="RU000320"/>
    </source>
</evidence>
<dbReference type="Pfam" id="PF00361">
    <property type="entry name" value="Proton_antipo_M"/>
    <property type="match status" value="1"/>
</dbReference>
<evidence type="ECO:0000256" key="1">
    <source>
        <dbReference type="ARBA" id="ARBA00004651"/>
    </source>
</evidence>
<evidence type="ECO:0000259" key="9">
    <source>
        <dbReference type="Pfam" id="PF00361"/>
    </source>
</evidence>
<keyword evidence="3" id="KW-1003">Cell membrane</keyword>
<feature type="transmembrane region" description="Helical" evidence="8">
    <location>
        <begin position="37"/>
        <end position="53"/>
    </location>
</feature>
<dbReference type="Proteomes" id="UP001589862">
    <property type="component" value="Unassembled WGS sequence"/>
</dbReference>
<reference evidence="10 11" key="1">
    <citation type="submission" date="2024-09" db="EMBL/GenBank/DDBJ databases">
        <authorList>
            <person name="Sun Q."/>
            <person name="Mori K."/>
        </authorList>
    </citation>
    <scope>NUCLEOTIDE SEQUENCE [LARGE SCALE GENOMIC DNA]</scope>
    <source>
        <strain evidence="10 11">NCAIM B.02604</strain>
    </source>
</reference>
<dbReference type="EMBL" id="JBHLUB010000032">
    <property type="protein sequence ID" value="MFC0582963.1"/>
    <property type="molecule type" value="Genomic_DNA"/>
</dbReference>
<gene>
    <name evidence="10" type="ORF">ACFFFR_11350</name>
</gene>
<feature type="transmembrane region" description="Helical" evidence="8">
    <location>
        <begin position="203"/>
        <end position="228"/>
    </location>
</feature>
<evidence type="ECO:0000256" key="6">
    <source>
        <dbReference type="ARBA" id="ARBA00023136"/>
    </source>
</evidence>
<dbReference type="InterPro" id="IPR050586">
    <property type="entry name" value="CPA3_Na-H_Antiporter_D"/>
</dbReference>
<dbReference type="PRINTS" id="PR01437">
    <property type="entry name" value="NUOXDRDTASE4"/>
</dbReference>
<dbReference type="PANTHER" id="PTHR42703">
    <property type="entry name" value="NADH DEHYDROGENASE"/>
    <property type="match status" value="1"/>
</dbReference>
<keyword evidence="5 8" id="KW-1133">Transmembrane helix</keyword>
<dbReference type="InterPro" id="IPR003918">
    <property type="entry name" value="NADH_UbQ_OxRdtase"/>
</dbReference>
<feature type="domain" description="NADH:quinone oxidoreductase/Mrp antiporter transmembrane" evidence="9">
    <location>
        <begin position="130"/>
        <end position="412"/>
    </location>
</feature>
<organism evidence="10 11">
    <name type="scientific">Micrococcoides hystricis</name>
    <dbReference type="NCBI Taxonomy" id="1572761"/>
    <lineage>
        <taxon>Bacteria</taxon>
        <taxon>Bacillati</taxon>
        <taxon>Actinomycetota</taxon>
        <taxon>Actinomycetes</taxon>
        <taxon>Micrococcales</taxon>
        <taxon>Micrococcaceae</taxon>
        <taxon>Micrococcoides</taxon>
    </lineage>
</organism>
<keyword evidence="11" id="KW-1185">Reference proteome</keyword>
<evidence type="ECO:0000313" key="10">
    <source>
        <dbReference type="EMBL" id="MFC0582963.1"/>
    </source>
</evidence>
<keyword evidence="4 7" id="KW-0812">Transmembrane</keyword>